<organism evidence="9 10">
    <name type="scientific">Prosthecobacter debontii</name>
    <dbReference type="NCBI Taxonomy" id="48467"/>
    <lineage>
        <taxon>Bacteria</taxon>
        <taxon>Pseudomonadati</taxon>
        <taxon>Verrucomicrobiota</taxon>
        <taxon>Verrucomicrobiia</taxon>
        <taxon>Verrucomicrobiales</taxon>
        <taxon>Verrucomicrobiaceae</taxon>
        <taxon>Prosthecobacter</taxon>
    </lineage>
</organism>
<comment type="subunit">
    <text evidence="7">Consists of a catalytic RNA component (M1 or rnpB) and a protein subunit.</text>
</comment>
<dbReference type="HAMAP" id="MF_00227">
    <property type="entry name" value="RNase_P"/>
    <property type="match status" value="1"/>
</dbReference>
<keyword evidence="4 7" id="KW-0255">Endonuclease</keyword>
<dbReference type="Pfam" id="PF00825">
    <property type="entry name" value="Ribonuclease_P"/>
    <property type="match status" value="1"/>
</dbReference>
<dbReference type="GO" id="GO:0030677">
    <property type="term" value="C:ribonuclease P complex"/>
    <property type="evidence" value="ECO:0007669"/>
    <property type="project" value="TreeGrafter"/>
</dbReference>
<comment type="function">
    <text evidence="1 7">RNaseP catalyzes the removal of the 5'-leader sequence from pre-tRNA to produce the mature 5'-terminus. It can also cleave other RNA substrates such as 4.5S RNA. The protein component plays an auxiliary but essential role in vivo by binding to the 5'-leader sequence and broadening the substrate specificity of the ribozyme.</text>
</comment>
<dbReference type="RefSeq" id="WP_078815872.1">
    <property type="nucleotide sequence ID" value="NZ_FUYE01000024.1"/>
</dbReference>
<name>A0A1T4Z0W1_9BACT</name>
<evidence type="ECO:0000256" key="4">
    <source>
        <dbReference type="ARBA" id="ARBA00022759"/>
    </source>
</evidence>
<keyword evidence="2 7" id="KW-0819">tRNA processing</keyword>
<evidence type="ECO:0000313" key="10">
    <source>
        <dbReference type="Proteomes" id="UP000190774"/>
    </source>
</evidence>
<dbReference type="EC" id="3.1.26.5" evidence="7 8"/>
<keyword evidence="10" id="KW-1185">Reference proteome</keyword>
<dbReference type="Gene3D" id="3.30.230.10">
    <property type="match status" value="1"/>
</dbReference>
<evidence type="ECO:0000256" key="8">
    <source>
        <dbReference type="NCBIfam" id="TIGR00188"/>
    </source>
</evidence>
<evidence type="ECO:0000256" key="1">
    <source>
        <dbReference type="ARBA" id="ARBA00002663"/>
    </source>
</evidence>
<keyword evidence="3 7" id="KW-0540">Nuclease</keyword>
<evidence type="ECO:0000313" key="9">
    <source>
        <dbReference type="EMBL" id="SKB07690.1"/>
    </source>
</evidence>
<evidence type="ECO:0000256" key="5">
    <source>
        <dbReference type="ARBA" id="ARBA00022801"/>
    </source>
</evidence>
<sequence>MRLPSRLHLKESRDFARIKERGSSQAGRFFVLAVLQDPTVSDFQFGLVTSRKVGKAVVRNRVRRQLREIIRAHRAKIAPGWKFVTIARWRAADAAFADMEQDWLRLAKRQGLLLKPAPSAP</sequence>
<protein>
    <recommendedName>
        <fullName evidence="7 8">Ribonuclease P protein component</fullName>
        <shortName evidence="7">RNase P protein</shortName>
        <shortName evidence="7">RNaseP protein</shortName>
        <ecNumber evidence="7 8">3.1.26.5</ecNumber>
    </recommendedName>
    <alternativeName>
        <fullName evidence="7">Protein C5</fullName>
    </alternativeName>
</protein>
<dbReference type="STRING" id="48467.SAMN02745166_04758"/>
<dbReference type="NCBIfam" id="TIGR00188">
    <property type="entry name" value="rnpA"/>
    <property type="match status" value="1"/>
</dbReference>
<dbReference type="PANTHER" id="PTHR33992">
    <property type="entry name" value="RIBONUCLEASE P PROTEIN COMPONENT"/>
    <property type="match status" value="1"/>
</dbReference>
<comment type="similarity">
    <text evidence="7">Belongs to the RnpA family.</text>
</comment>
<reference evidence="10" key="1">
    <citation type="submission" date="2017-02" db="EMBL/GenBank/DDBJ databases">
        <authorList>
            <person name="Varghese N."/>
            <person name="Submissions S."/>
        </authorList>
    </citation>
    <scope>NUCLEOTIDE SEQUENCE [LARGE SCALE GENOMIC DNA]</scope>
    <source>
        <strain evidence="10">ATCC 700200</strain>
    </source>
</reference>
<dbReference type="OrthoDB" id="9810867at2"/>
<evidence type="ECO:0000256" key="2">
    <source>
        <dbReference type="ARBA" id="ARBA00022694"/>
    </source>
</evidence>
<dbReference type="InterPro" id="IPR020539">
    <property type="entry name" value="RNase_P_CS"/>
</dbReference>
<dbReference type="GO" id="GO:0004526">
    <property type="term" value="F:ribonuclease P activity"/>
    <property type="evidence" value="ECO:0007669"/>
    <property type="project" value="UniProtKB-UniRule"/>
</dbReference>
<evidence type="ECO:0000256" key="7">
    <source>
        <dbReference type="HAMAP-Rule" id="MF_00227"/>
    </source>
</evidence>
<keyword evidence="6 7" id="KW-0694">RNA-binding</keyword>
<gene>
    <name evidence="7" type="primary">rnpA</name>
    <name evidence="9" type="ORF">SAMN02745166_04758</name>
</gene>
<dbReference type="EMBL" id="FUYE01000024">
    <property type="protein sequence ID" value="SKB07690.1"/>
    <property type="molecule type" value="Genomic_DNA"/>
</dbReference>
<dbReference type="AlphaFoldDB" id="A0A1T4Z0W1"/>
<dbReference type="InterPro" id="IPR000100">
    <property type="entry name" value="RNase_P"/>
</dbReference>
<keyword evidence="5 7" id="KW-0378">Hydrolase</keyword>
<dbReference type="GO" id="GO:0001682">
    <property type="term" value="P:tRNA 5'-leader removal"/>
    <property type="evidence" value="ECO:0007669"/>
    <property type="project" value="UniProtKB-UniRule"/>
</dbReference>
<dbReference type="InterPro" id="IPR014721">
    <property type="entry name" value="Ribsml_uS5_D2-typ_fold_subgr"/>
</dbReference>
<evidence type="ECO:0000256" key="6">
    <source>
        <dbReference type="ARBA" id="ARBA00022884"/>
    </source>
</evidence>
<dbReference type="PROSITE" id="PS00648">
    <property type="entry name" value="RIBONUCLEASE_P"/>
    <property type="match status" value="1"/>
</dbReference>
<dbReference type="PANTHER" id="PTHR33992:SF1">
    <property type="entry name" value="RIBONUCLEASE P PROTEIN COMPONENT"/>
    <property type="match status" value="1"/>
</dbReference>
<dbReference type="Proteomes" id="UP000190774">
    <property type="component" value="Unassembled WGS sequence"/>
</dbReference>
<dbReference type="GO" id="GO:0000049">
    <property type="term" value="F:tRNA binding"/>
    <property type="evidence" value="ECO:0007669"/>
    <property type="project" value="UniProtKB-UniRule"/>
</dbReference>
<evidence type="ECO:0000256" key="3">
    <source>
        <dbReference type="ARBA" id="ARBA00022722"/>
    </source>
</evidence>
<proteinExistence type="inferred from homology"/>
<dbReference type="InterPro" id="IPR020568">
    <property type="entry name" value="Ribosomal_Su5_D2-typ_SF"/>
</dbReference>
<dbReference type="SUPFAM" id="SSF54211">
    <property type="entry name" value="Ribosomal protein S5 domain 2-like"/>
    <property type="match status" value="1"/>
</dbReference>
<comment type="catalytic activity">
    <reaction evidence="7">
        <text>Endonucleolytic cleavage of RNA, removing 5'-extranucleotides from tRNA precursor.</text>
        <dbReference type="EC" id="3.1.26.5"/>
    </reaction>
</comment>
<dbReference type="GO" id="GO:0042781">
    <property type="term" value="F:3'-tRNA processing endoribonuclease activity"/>
    <property type="evidence" value="ECO:0007669"/>
    <property type="project" value="TreeGrafter"/>
</dbReference>
<accession>A0A1T4Z0W1</accession>